<name>A0A1B2F3M6_PSEPU</name>
<dbReference type="SUPFAM" id="SSF56935">
    <property type="entry name" value="Porins"/>
    <property type="match status" value="1"/>
</dbReference>
<proteinExistence type="predicted"/>
<evidence type="ECO:0008006" key="2">
    <source>
        <dbReference type="Google" id="ProtNLM"/>
    </source>
</evidence>
<reference evidence="1" key="1">
    <citation type="submission" date="2016-07" db="EMBL/GenBank/DDBJ databases">
        <title>New class B carbapenemase carried by novel plasmid in Pseudomonas putida enviromental strain in eastern Amazonia.</title>
        <authorList>
            <person name="Souza C.O."/>
            <person name="Lima K.V."/>
            <person name="Brasiliense D.M."/>
            <person name="Perez-Chaparro P.J."/>
            <person name="Mamizuka E.M."/>
            <person name="Lima M.O."/>
            <person name="Lima L.N."/>
            <person name="McCulloch J.A."/>
        </authorList>
    </citation>
    <scope>NUCLEOTIDE SEQUENCE [LARGE SCALE GENOMIC DNA]</scope>
    <source>
        <strain evidence="1">IEC33019</strain>
    </source>
</reference>
<protein>
    <recommendedName>
        <fullName evidence="2">Alginate export domain-containing protein</fullName>
    </recommendedName>
</protein>
<dbReference type="AlphaFoldDB" id="A0A1B2F3M6"/>
<accession>A0A1B2F3M6</accession>
<organism evidence="1">
    <name type="scientific">Pseudomonas putida</name>
    <name type="common">Arthrobacter siderocapsulatus</name>
    <dbReference type="NCBI Taxonomy" id="303"/>
    <lineage>
        <taxon>Bacteria</taxon>
        <taxon>Pseudomonadati</taxon>
        <taxon>Pseudomonadota</taxon>
        <taxon>Gammaproteobacteria</taxon>
        <taxon>Pseudomonadales</taxon>
        <taxon>Pseudomonadaceae</taxon>
        <taxon>Pseudomonas</taxon>
    </lineage>
</organism>
<gene>
    <name evidence="1" type="ORF">IEC33019_1243</name>
</gene>
<dbReference type="RefSeq" id="WP_070091053.1">
    <property type="nucleotide sequence ID" value="NZ_CP016634.1"/>
</dbReference>
<sequence>MHRTLSPAWALFLCGLASSQHGWAGQRFDLDGLQGEFTVGAGAANLVTRGVNFGAGRMDLRDASNGGTRVDWQELYLKPGITLGYALAPDVEVLGGASVIGATTQGDGDAGGYTRSADGRFALEEAYGGLRVGDWRLTAGRQNFMVGTGFIVADGNLDMFDDGAYWLAPRTAFRDSALLGYTHDALQAQVFSLRSDDHQGDFRLNGVNLDYRLADRVTLGAMAMGVDSLAGHGQNLTARDGMHVFNLRALNGQLPGLDALTLHGEYAVQRGSGEGVHYHADAWYTQADYAFAHLPLTPILSYRHARFSGDDDLSDRTQQSWDPLSKGFVDWSTWLIGDVVGNYLLFNSNERVSQWTLKTHLSDTVTLGGIHYQFSLDEKNFNGMPVDDRRFADENVVFLDWNPTPRLHTSLAYNWVKPQGAAKQALGDDTFRALEMYFTYLY</sequence>
<dbReference type="EMBL" id="CP016634">
    <property type="protein sequence ID" value="ANY86811.1"/>
    <property type="molecule type" value="Genomic_DNA"/>
</dbReference>
<evidence type="ECO:0000313" key="1">
    <source>
        <dbReference type="EMBL" id="ANY86811.1"/>
    </source>
</evidence>